<protein>
    <submittedName>
        <fullName evidence="2">Uncharacterized protein</fullName>
    </submittedName>
</protein>
<reference evidence="2" key="1">
    <citation type="journal article" date="2022" name="bioRxiv">
        <title>Sequencing and chromosome-scale assembly of the giantPleurodeles waltlgenome.</title>
        <authorList>
            <person name="Brown T."/>
            <person name="Elewa A."/>
            <person name="Iarovenko S."/>
            <person name="Subramanian E."/>
            <person name="Araus A.J."/>
            <person name="Petzold A."/>
            <person name="Susuki M."/>
            <person name="Suzuki K.-i.T."/>
            <person name="Hayashi T."/>
            <person name="Toyoda A."/>
            <person name="Oliveira C."/>
            <person name="Osipova E."/>
            <person name="Leigh N.D."/>
            <person name="Simon A."/>
            <person name="Yun M.H."/>
        </authorList>
    </citation>
    <scope>NUCLEOTIDE SEQUENCE</scope>
    <source>
        <strain evidence="2">20211129_DDA</strain>
        <tissue evidence="2">Liver</tissue>
    </source>
</reference>
<proteinExistence type="predicted"/>
<organism evidence="2 3">
    <name type="scientific">Pleurodeles waltl</name>
    <name type="common">Iberian ribbed newt</name>
    <dbReference type="NCBI Taxonomy" id="8319"/>
    <lineage>
        <taxon>Eukaryota</taxon>
        <taxon>Metazoa</taxon>
        <taxon>Chordata</taxon>
        <taxon>Craniata</taxon>
        <taxon>Vertebrata</taxon>
        <taxon>Euteleostomi</taxon>
        <taxon>Amphibia</taxon>
        <taxon>Batrachia</taxon>
        <taxon>Caudata</taxon>
        <taxon>Salamandroidea</taxon>
        <taxon>Salamandridae</taxon>
        <taxon>Pleurodelinae</taxon>
        <taxon>Pleurodeles</taxon>
    </lineage>
</organism>
<dbReference type="Proteomes" id="UP001066276">
    <property type="component" value="Chromosome 3_2"/>
</dbReference>
<evidence type="ECO:0000256" key="1">
    <source>
        <dbReference type="SAM" id="MobiDB-lite"/>
    </source>
</evidence>
<accession>A0AAV7TQ34</accession>
<dbReference type="EMBL" id="JANPWB010000006">
    <property type="protein sequence ID" value="KAJ1178774.1"/>
    <property type="molecule type" value="Genomic_DNA"/>
</dbReference>
<gene>
    <name evidence="2" type="ORF">NDU88_004016</name>
</gene>
<comment type="caution">
    <text evidence="2">The sequence shown here is derived from an EMBL/GenBank/DDBJ whole genome shotgun (WGS) entry which is preliminary data.</text>
</comment>
<keyword evidence="3" id="KW-1185">Reference proteome</keyword>
<evidence type="ECO:0000313" key="3">
    <source>
        <dbReference type="Proteomes" id="UP001066276"/>
    </source>
</evidence>
<feature type="region of interest" description="Disordered" evidence="1">
    <location>
        <begin position="1"/>
        <end position="29"/>
    </location>
</feature>
<sequence>MTGSLCSRLPGAAPGAPQPLEPPARVQGPRALCRTRSRRGRAACQHTPPLSPRDVAQVCCACGSGAGLRLIREV</sequence>
<evidence type="ECO:0000313" key="2">
    <source>
        <dbReference type="EMBL" id="KAJ1178774.1"/>
    </source>
</evidence>
<dbReference type="AlphaFoldDB" id="A0AAV7TQ34"/>
<name>A0AAV7TQ34_PLEWA</name>